<dbReference type="GeneID" id="115741492"/>
<dbReference type="Gene3D" id="1.10.238.10">
    <property type="entry name" value="EF-hand"/>
    <property type="match status" value="4"/>
</dbReference>
<dbReference type="SMART" id="SM00054">
    <property type="entry name" value="EFh"/>
    <property type="match status" value="7"/>
</dbReference>
<dbReference type="PROSITE" id="PS50222">
    <property type="entry name" value="EF_HAND_2"/>
    <property type="match status" value="7"/>
</dbReference>
<dbReference type="RefSeq" id="XP_048137340.1">
    <property type="nucleotide sequence ID" value="XM_048281383.1"/>
</dbReference>
<feature type="domain" description="EF-hand" evidence="4">
    <location>
        <begin position="75"/>
        <end position="110"/>
    </location>
</feature>
<keyword evidence="5" id="KW-1185">Reference proteome</keyword>
<evidence type="ECO:0000256" key="1">
    <source>
        <dbReference type="ARBA" id="ARBA00022723"/>
    </source>
</evidence>
<dbReference type="Pfam" id="PF13833">
    <property type="entry name" value="EF-hand_8"/>
    <property type="match status" value="1"/>
</dbReference>
<dbReference type="Proteomes" id="UP000827889">
    <property type="component" value="Chromosome 6"/>
</dbReference>
<keyword evidence="1" id="KW-0479">Metal-binding</keyword>
<organism evidence="5 6">
    <name type="scientific">Rhodamnia argentea</name>
    <dbReference type="NCBI Taxonomy" id="178133"/>
    <lineage>
        <taxon>Eukaryota</taxon>
        <taxon>Viridiplantae</taxon>
        <taxon>Streptophyta</taxon>
        <taxon>Embryophyta</taxon>
        <taxon>Tracheophyta</taxon>
        <taxon>Spermatophyta</taxon>
        <taxon>Magnoliopsida</taxon>
        <taxon>eudicotyledons</taxon>
        <taxon>Gunneridae</taxon>
        <taxon>Pentapetalae</taxon>
        <taxon>rosids</taxon>
        <taxon>malvids</taxon>
        <taxon>Myrtales</taxon>
        <taxon>Myrtaceae</taxon>
        <taxon>Myrtoideae</taxon>
        <taxon>Myrteae</taxon>
        <taxon>Australasian group</taxon>
        <taxon>Rhodamnia</taxon>
    </lineage>
</organism>
<dbReference type="InterPro" id="IPR039647">
    <property type="entry name" value="EF_hand_pair_protein_CML-like"/>
</dbReference>
<feature type="domain" description="EF-hand" evidence="4">
    <location>
        <begin position="203"/>
        <end position="238"/>
    </location>
</feature>
<dbReference type="InterPro" id="IPR018247">
    <property type="entry name" value="EF_Hand_1_Ca_BS"/>
</dbReference>
<name>A0ABM3HL73_9MYRT</name>
<dbReference type="CDD" id="cd00051">
    <property type="entry name" value="EFh"/>
    <property type="match status" value="4"/>
</dbReference>
<evidence type="ECO:0000256" key="2">
    <source>
        <dbReference type="ARBA" id="ARBA00022737"/>
    </source>
</evidence>
<evidence type="ECO:0000313" key="6">
    <source>
        <dbReference type="RefSeq" id="XP_048137340.1"/>
    </source>
</evidence>
<feature type="domain" description="EF-hand" evidence="4">
    <location>
        <begin position="39"/>
        <end position="74"/>
    </location>
</feature>
<keyword evidence="3" id="KW-0106">Calcium</keyword>
<feature type="domain" description="EF-hand" evidence="4">
    <location>
        <begin position="115"/>
        <end position="146"/>
    </location>
</feature>
<dbReference type="PROSITE" id="PS00018">
    <property type="entry name" value="EF_HAND_1"/>
    <property type="match status" value="5"/>
</dbReference>
<gene>
    <name evidence="6" type="primary">LOC115741492</name>
</gene>
<proteinExistence type="predicted"/>
<feature type="domain" description="EF-hand" evidence="4">
    <location>
        <begin position="167"/>
        <end position="202"/>
    </location>
</feature>
<evidence type="ECO:0000256" key="3">
    <source>
        <dbReference type="ARBA" id="ARBA00022837"/>
    </source>
</evidence>
<reference evidence="6" key="1">
    <citation type="submission" date="2025-08" db="UniProtKB">
        <authorList>
            <consortium name="RefSeq"/>
        </authorList>
    </citation>
    <scope>IDENTIFICATION</scope>
    <source>
        <tissue evidence="6">Leaf</tissue>
    </source>
</reference>
<dbReference type="Pfam" id="PF13499">
    <property type="entry name" value="EF-hand_7"/>
    <property type="match status" value="2"/>
</dbReference>
<dbReference type="InterPro" id="IPR002048">
    <property type="entry name" value="EF_hand_dom"/>
</dbReference>
<protein>
    <submittedName>
        <fullName evidence="6">Calcium-binding protein CML19</fullName>
    </submittedName>
</protein>
<dbReference type="PANTHER" id="PTHR10891">
    <property type="entry name" value="EF-HAND CALCIUM-BINDING DOMAIN CONTAINING PROTEIN"/>
    <property type="match status" value="1"/>
</dbReference>
<feature type="domain" description="EF-hand" evidence="4">
    <location>
        <begin position="3"/>
        <end position="38"/>
    </location>
</feature>
<evidence type="ECO:0000259" key="4">
    <source>
        <dbReference type="PROSITE" id="PS50222"/>
    </source>
</evidence>
<accession>A0ABM3HL73</accession>
<sequence length="269" mass="29825">MARLEDQYERVFRCFDEDGDGKLSPSELRRHVGLTGGVLLLTEAEVAVESLDSDGDGLLCLEDFVGFMENGSEEEKTDDLREAFGMYATEGCGFITPKSLKRMLSRLGQSKSVYECEAMIGHFDLDGDGVISFDEFKRVFRCFDEDGDGKLSPSELRRRVGLTGGVLLLTEAEVAVESLDSDGDGLLCLEDFVGFMENRSEEEKVGDLREAFGMYATEGCGFITPKSLKRMLSRLGQSKSVYECEAMIGHFDLDGDGVISFDEFKVMMN</sequence>
<dbReference type="InterPro" id="IPR011992">
    <property type="entry name" value="EF-hand-dom_pair"/>
</dbReference>
<keyword evidence="2" id="KW-0677">Repeat</keyword>
<dbReference type="SUPFAM" id="SSF47473">
    <property type="entry name" value="EF-hand"/>
    <property type="match status" value="2"/>
</dbReference>
<evidence type="ECO:0000313" key="5">
    <source>
        <dbReference type="Proteomes" id="UP000827889"/>
    </source>
</evidence>
<feature type="domain" description="EF-hand" evidence="4">
    <location>
        <begin position="243"/>
        <end position="269"/>
    </location>
</feature>